<accession>A0AAV7KGE0</accession>
<dbReference type="GO" id="GO:0015031">
    <property type="term" value="P:protein transport"/>
    <property type="evidence" value="ECO:0007669"/>
    <property type="project" value="UniProtKB-UniRule"/>
</dbReference>
<keyword evidence="12 13" id="KW-0968">Cytoplasmic vesicle</keyword>
<evidence type="ECO:0000256" key="13">
    <source>
        <dbReference type="PIRNR" id="PIRNR016478"/>
    </source>
</evidence>
<gene>
    <name evidence="14" type="ORF">LOD99_13993</name>
</gene>
<dbReference type="Pfam" id="PF04733">
    <property type="entry name" value="Coatomer_E"/>
    <property type="match status" value="1"/>
</dbReference>
<comment type="caution">
    <text evidence="14">The sequence shown here is derived from an EMBL/GenBank/DDBJ whole genome shotgun (WGS) entry which is preliminary data.</text>
</comment>
<dbReference type="GO" id="GO:0030126">
    <property type="term" value="C:COPI vesicle coat"/>
    <property type="evidence" value="ECO:0007669"/>
    <property type="project" value="TreeGrafter"/>
</dbReference>
<dbReference type="PIRSF" id="PIRSF016478">
    <property type="entry name" value="Coatomer_esu"/>
    <property type="match status" value="1"/>
</dbReference>
<dbReference type="Gene3D" id="1.25.40.10">
    <property type="entry name" value="Tetratricopeptide repeat domain"/>
    <property type="match status" value="1"/>
</dbReference>
<dbReference type="GO" id="GO:0006890">
    <property type="term" value="P:retrograde vesicle-mediated transport, Golgi to endoplasmic reticulum"/>
    <property type="evidence" value="ECO:0007669"/>
    <property type="project" value="UniProtKB-UniRule"/>
</dbReference>
<evidence type="ECO:0000313" key="15">
    <source>
        <dbReference type="Proteomes" id="UP001165289"/>
    </source>
</evidence>
<comment type="subunit">
    <text evidence="4">Oligomeric complex that consists of at least the alpha, beta, beta', gamma, delta, epsilon and zeta subunits.</text>
</comment>
<dbReference type="PANTHER" id="PTHR10805">
    <property type="entry name" value="COATOMER SUBUNIT EPSILON"/>
    <property type="match status" value="1"/>
</dbReference>
<dbReference type="GO" id="GO:0000139">
    <property type="term" value="C:Golgi membrane"/>
    <property type="evidence" value="ECO:0007669"/>
    <property type="project" value="UniProtKB-SubCell"/>
</dbReference>
<name>A0AAV7KGE0_9METZ</name>
<dbReference type="Proteomes" id="UP001165289">
    <property type="component" value="Unassembled WGS sequence"/>
</dbReference>
<keyword evidence="10 13" id="KW-0333">Golgi apparatus</keyword>
<evidence type="ECO:0000256" key="2">
    <source>
        <dbReference type="ARBA" id="ARBA00004347"/>
    </source>
</evidence>
<reference evidence="14 15" key="1">
    <citation type="journal article" date="2023" name="BMC Biol.">
        <title>The compact genome of the sponge Oopsacas minuta (Hexactinellida) is lacking key metazoan core genes.</title>
        <authorList>
            <person name="Santini S."/>
            <person name="Schenkelaars Q."/>
            <person name="Jourda C."/>
            <person name="Duchesne M."/>
            <person name="Belahbib H."/>
            <person name="Rocher C."/>
            <person name="Selva M."/>
            <person name="Riesgo A."/>
            <person name="Vervoort M."/>
            <person name="Leys S.P."/>
            <person name="Kodjabachian L."/>
            <person name="Le Bivic A."/>
            <person name="Borchiellini C."/>
            <person name="Claverie J.M."/>
            <person name="Renard E."/>
        </authorList>
    </citation>
    <scope>NUCLEOTIDE SEQUENCE [LARGE SCALE GENOMIC DNA]</scope>
    <source>
        <strain evidence="14">SPO-2</strain>
    </source>
</reference>
<evidence type="ECO:0000256" key="11">
    <source>
        <dbReference type="ARBA" id="ARBA00023136"/>
    </source>
</evidence>
<dbReference type="EMBL" id="JAKMXF010000033">
    <property type="protein sequence ID" value="KAI6660407.1"/>
    <property type="molecule type" value="Genomic_DNA"/>
</dbReference>
<dbReference type="PANTHER" id="PTHR10805:SF0">
    <property type="entry name" value="COATOMER SUBUNIT EPSILON"/>
    <property type="match status" value="1"/>
</dbReference>
<dbReference type="GO" id="GO:0006891">
    <property type="term" value="P:intra-Golgi vesicle-mediated transport"/>
    <property type="evidence" value="ECO:0007669"/>
    <property type="project" value="TreeGrafter"/>
</dbReference>
<comment type="function">
    <text evidence="13">The coatomer is a cytosolic protein complex that binds to dilysine motifs and reversibly associates with Golgi non-clathrin-coated vesicles, which further mediate biosynthetic protein transport from the ER, via the Golgi up to the trans Golgi network. The coatomer complex is required for budding from Golgi membranes, and is essential for the retrograde Golgi-to-ER transport of dilysine-tagged proteins.</text>
</comment>
<evidence type="ECO:0000256" key="7">
    <source>
        <dbReference type="ARBA" id="ARBA00022490"/>
    </source>
</evidence>
<protein>
    <recommendedName>
        <fullName evidence="5 13">Coatomer subunit epsilon</fullName>
    </recommendedName>
</protein>
<dbReference type="GO" id="GO:0005198">
    <property type="term" value="F:structural molecule activity"/>
    <property type="evidence" value="ECO:0007669"/>
    <property type="project" value="UniProtKB-UniRule"/>
</dbReference>
<proteinExistence type="inferred from homology"/>
<keyword evidence="9 13" id="KW-0653">Protein transport</keyword>
<evidence type="ECO:0000256" key="3">
    <source>
        <dbReference type="ARBA" id="ARBA00008827"/>
    </source>
</evidence>
<evidence type="ECO:0000256" key="5">
    <source>
        <dbReference type="ARBA" id="ARBA00015828"/>
    </source>
</evidence>
<keyword evidence="7 13" id="KW-0963">Cytoplasm</keyword>
<dbReference type="InterPro" id="IPR006822">
    <property type="entry name" value="Coatomer_esu"/>
</dbReference>
<evidence type="ECO:0000256" key="1">
    <source>
        <dbReference type="ARBA" id="ARBA00004255"/>
    </source>
</evidence>
<evidence type="ECO:0000256" key="6">
    <source>
        <dbReference type="ARBA" id="ARBA00022448"/>
    </source>
</evidence>
<keyword evidence="15" id="KW-1185">Reference proteome</keyword>
<comment type="subcellular location">
    <subcellularLocation>
        <location evidence="2">Cytoplasmic vesicle</location>
        <location evidence="2">COPI-coated vesicle membrane</location>
        <topology evidence="2">Peripheral membrane protein</topology>
        <orientation evidence="2">Cytoplasmic side</orientation>
    </subcellularLocation>
    <subcellularLocation>
        <location evidence="1">Golgi apparatus membrane</location>
        <topology evidence="1">Peripheral membrane protein</topology>
        <orientation evidence="1">Cytoplasmic side</orientation>
    </subcellularLocation>
</comment>
<evidence type="ECO:0000256" key="8">
    <source>
        <dbReference type="ARBA" id="ARBA00022892"/>
    </source>
</evidence>
<dbReference type="InterPro" id="IPR011990">
    <property type="entry name" value="TPR-like_helical_dom_sf"/>
</dbReference>
<evidence type="ECO:0000256" key="4">
    <source>
        <dbReference type="ARBA" id="ARBA00011775"/>
    </source>
</evidence>
<keyword evidence="8 13" id="KW-0931">ER-Golgi transport</keyword>
<organism evidence="14 15">
    <name type="scientific">Oopsacas minuta</name>
    <dbReference type="NCBI Taxonomy" id="111878"/>
    <lineage>
        <taxon>Eukaryota</taxon>
        <taxon>Metazoa</taxon>
        <taxon>Porifera</taxon>
        <taxon>Hexactinellida</taxon>
        <taxon>Hexasterophora</taxon>
        <taxon>Lyssacinosida</taxon>
        <taxon>Leucopsacidae</taxon>
        <taxon>Oopsacas</taxon>
    </lineage>
</organism>
<evidence type="ECO:0000313" key="14">
    <source>
        <dbReference type="EMBL" id="KAI6660407.1"/>
    </source>
</evidence>
<evidence type="ECO:0000256" key="9">
    <source>
        <dbReference type="ARBA" id="ARBA00022927"/>
    </source>
</evidence>
<keyword evidence="6 13" id="KW-0813">Transport</keyword>
<dbReference type="GO" id="GO:0006888">
    <property type="term" value="P:endoplasmic reticulum to Golgi vesicle-mediated transport"/>
    <property type="evidence" value="ECO:0007669"/>
    <property type="project" value="TreeGrafter"/>
</dbReference>
<dbReference type="AlphaFoldDB" id="A0AAV7KGE0"/>
<dbReference type="SUPFAM" id="SSF48452">
    <property type="entry name" value="TPR-like"/>
    <property type="match status" value="1"/>
</dbReference>
<evidence type="ECO:0000256" key="12">
    <source>
        <dbReference type="ARBA" id="ARBA00023329"/>
    </source>
</evidence>
<evidence type="ECO:0000256" key="10">
    <source>
        <dbReference type="ARBA" id="ARBA00023034"/>
    </source>
</evidence>
<sequence>MAQSATEDMLMFELKNAFYIGNYQQCIKLSSDKKGVVGERELFMYRAYCAQGKYKTVLEEIDPSTATPTFLTLRIVAQYLQGPHDKSLETVTALDRLLLEGYKEEDQIVPILAAGVYMHQQNYSAALTALHNITHLEAAALRVQIYISMARLDLAKTEIKAMLDKDDDNTLTQLAQAWFNLSIGGERVQDAYYAFQELMDKFVPTAQLLNGQACCHLLQNKWEEAEALLQDSLEKDSNNPDTLFNIYVVSQQLKKPPDFCKRYLRQLEDVCPSYQYLQDFKSKEALFSEAEQLLKVTT</sequence>
<keyword evidence="11 13" id="KW-0472">Membrane</keyword>
<comment type="similarity">
    <text evidence="3 13">Belongs to the COPE family.</text>
</comment>